<dbReference type="NCBIfam" id="TIGR01076">
    <property type="entry name" value="sortase_fam"/>
    <property type="match status" value="1"/>
</dbReference>
<dbReference type="NCBIfam" id="NF033745">
    <property type="entry name" value="class_C_sortase"/>
    <property type="match status" value="1"/>
</dbReference>
<dbReference type="AlphaFoldDB" id="A0A261F9R8"/>
<evidence type="ECO:0000313" key="5">
    <source>
        <dbReference type="EMBL" id="OZG55733.1"/>
    </source>
</evidence>
<feature type="active site" description="Acyl-thioester intermediate" evidence="2">
    <location>
        <position position="239"/>
    </location>
</feature>
<dbReference type="SUPFAM" id="SSF63817">
    <property type="entry name" value="Sortase"/>
    <property type="match status" value="1"/>
</dbReference>
<dbReference type="InterPro" id="IPR005754">
    <property type="entry name" value="Sortase"/>
</dbReference>
<sequence length="344" mass="37460">MPETQTKAQPTHKPSSSKRRLSKTTIAGLILLTLSIISATLPFILMVVNSGMSTRAVGAHESDVDKLSVAKANEAFAQAEEYNARLFQEGAHVLGEVSDPWSDGKNSVADEDKTYQKMLSIPADGIMATVRYPRLGINLPIRHGTSDVVLASGAGHLYGTSLPVGGTNTHSVISAHTGYDRLMFDRLSMGQGRIGDFFYITVLGHVLAYRVSSIIVIEPDDFSHFAIEAGKDQVTLLTCTPYGVNNKRMLVTGQRVKIPNPAPDPKTVPQDHPEYWLIAGVVLVWLLFMLFVFLIVTKRRKKKLPVRSLPAHHAAGVKNSAHSITSSESNGNGSPIPGLRNHHR</sequence>
<dbReference type="Pfam" id="PF04203">
    <property type="entry name" value="Sortase"/>
    <property type="match status" value="1"/>
</dbReference>
<keyword evidence="4" id="KW-1133">Transmembrane helix</keyword>
<evidence type="ECO:0000313" key="6">
    <source>
        <dbReference type="Proteomes" id="UP000228976"/>
    </source>
</evidence>
<evidence type="ECO:0000256" key="2">
    <source>
        <dbReference type="PIRSR" id="PIRSR605754-1"/>
    </source>
</evidence>
<evidence type="ECO:0000256" key="1">
    <source>
        <dbReference type="ARBA" id="ARBA00022801"/>
    </source>
</evidence>
<accession>A0A261F9R8</accession>
<protein>
    <submittedName>
        <fullName evidence="5">Sortase</fullName>
    </submittedName>
</protein>
<dbReference type="GO" id="GO:0016787">
    <property type="term" value="F:hydrolase activity"/>
    <property type="evidence" value="ECO:0007669"/>
    <property type="project" value="UniProtKB-KW"/>
</dbReference>
<dbReference type="EMBL" id="MWWU01000002">
    <property type="protein sequence ID" value="OZG55733.1"/>
    <property type="molecule type" value="Genomic_DNA"/>
</dbReference>
<evidence type="ECO:0000256" key="4">
    <source>
        <dbReference type="SAM" id="Phobius"/>
    </source>
</evidence>
<keyword evidence="4" id="KW-0812">Transmembrane</keyword>
<keyword evidence="1" id="KW-0378">Hydrolase</keyword>
<keyword evidence="6" id="KW-1185">Reference proteome</keyword>
<feature type="transmembrane region" description="Helical" evidence="4">
    <location>
        <begin position="197"/>
        <end position="217"/>
    </location>
</feature>
<feature type="region of interest" description="Disordered" evidence="3">
    <location>
        <begin position="317"/>
        <end position="344"/>
    </location>
</feature>
<reference evidence="5 6" key="1">
    <citation type="journal article" date="2017" name="BMC Genomics">
        <title>Comparative genomic and phylogenomic analyses of the Bifidobacteriaceae family.</title>
        <authorList>
            <person name="Lugli G.A."/>
            <person name="Milani C."/>
            <person name="Turroni F."/>
            <person name="Duranti S."/>
            <person name="Mancabelli L."/>
            <person name="Mangifesta M."/>
            <person name="Ferrario C."/>
            <person name="Modesto M."/>
            <person name="Mattarelli P."/>
            <person name="Jiri K."/>
            <person name="van Sinderen D."/>
            <person name="Ventura M."/>
        </authorList>
    </citation>
    <scope>NUCLEOTIDE SEQUENCE [LARGE SCALE GENOMIC DNA]</scope>
    <source>
        <strain evidence="5 6">LMG 21773</strain>
    </source>
</reference>
<dbReference type="Gene3D" id="2.40.260.10">
    <property type="entry name" value="Sortase"/>
    <property type="match status" value="1"/>
</dbReference>
<dbReference type="CDD" id="cd05827">
    <property type="entry name" value="Sortase_C"/>
    <property type="match status" value="1"/>
</dbReference>
<dbReference type="OrthoDB" id="5242161at2"/>
<feature type="transmembrane region" description="Helical" evidence="4">
    <location>
        <begin position="26"/>
        <end position="48"/>
    </location>
</feature>
<feature type="active site" description="Proton donor/acceptor" evidence="2">
    <location>
        <position position="176"/>
    </location>
</feature>
<feature type="compositionally biased region" description="Polar residues" evidence="3">
    <location>
        <begin position="320"/>
        <end position="333"/>
    </location>
</feature>
<dbReference type="Proteomes" id="UP000228976">
    <property type="component" value="Unassembled WGS sequence"/>
</dbReference>
<feature type="transmembrane region" description="Helical" evidence="4">
    <location>
        <begin position="275"/>
        <end position="297"/>
    </location>
</feature>
<evidence type="ECO:0000256" key="3">
    <source>
        <dbReference type="SAM" id="MobiDB-lite"/>
    </source>
</evidence>
<organism evidence="5 6">
    <name type="scientific">Aeriscardovia aeriphila</name>
    <dbReference type="NCBI Taxonomy" id="218139"/>
    <lineage>
        <taxon>Bacteria</taxon>
        <taxon>Bacillati</taxon>
        <taxon>Actinomycetota</taxon>
        <taxon>Actinomycetes</taxon>
        <taxon>Bifidobacteriales</taxon>
        <taxon>Bifidobacteriaceae</taxon>
        <taxon>Aeriscardovia</taxon>
    </lineage>
</organism>
<feature type="compositionally biased region" description="Polar residues" evidence="3">
    <location>
        <begin position="1"/>
        <end position="14"/>
    </location>
</feature>
<proteinExistence type="predicted"/>
<dbReference type="RefSeq" id="WP_094689354.1">
    <property type="nucleotide sequence ID" value="NZ_JACBYZ010000001.1"/>
</dbReference>
<comment type="caution">
    <text evidence="5">The sequence shown here is derived from an EMBL/GenBank/DDBJ whole genome shotgun (WGS) entry which is preliminary data.</text>
</comment>
<gene>
    <name evidence="5" type="ORF">AEAE_0221</name>
</gene>
<dbReference type="InterPro" id="IPR042002">
    <property type="entry name" value="Sortase_C"/>
</dbReference>
<keyword evidence="4" id="KW-0472">Membrane</keyword>
<name>A0A261F9R8_9BIFI</name>
<feature type="region of interest" description="Disordered" evidence="3">
    <location>
        <begin position="1"/>
        <end position="20"/>
    </location>
</feature>
<dbReference type="InterPro" id="IPR023365">
    <property type="entry name" value="Sortase_dom-sf"/>
</dbReference>